<dbReference type="SFLD" id="SFLDS00019">
    <property type="entry name" value="Glutathione_Transferase_(cytos"/>
    <property type="match status" value="1"/>
</dbReference>
<dbReference type="InterPro" id="IPR004045">
    <property type="entry name" value="Glutathione_S-Trfase_N"/>
</dbReference>
<comment type="similarity">
    <text evidence="1">Belongs to the GST superfamily. Alpha family.</text>
</comment>
<dbReference type="Proteomes" id="UP000007110">
    <property type="component" value="Unassembled WGS sequence"/>
</dbReference>
<dbReference type="FunFam" id="1.20.1050.10:FF:000005">
    <property type="entry name" value="Glutathione S-transferase A1"/>
    <property type="match status" value="1"/>
</dbReference>
<evidence type="ECO:0000313" key="5">
    <source>
        <dbReference type="EnsemblMetazoa" id="XP_030849949"/>
    </source>
</evidence>
<dbReference type="FunFam" id="3.40.30.10:FF:000360">
    <property type="entry name" value="Glutathione S-transferase"/>
    <property type="match status" value="1"/>
</dbReference>
<dbReference type="GO" id="GO:0004364">
    <property type="term" value="F:glutathione transferase activity"/>
    <property type="evidence" value="ECO:0000318"/>
    <property type="project" value="GO_Central"/>
</dbReference>
<dbReference type="AlphaFoldDB" id="A0A7M7PCY2"/>
<dbReference type="InterPro" id="IPR050213">
    <property type="entry name" value="GST_superfamily"/>
</dbReference>
<dbReference type="InterPro" id="IPR010987">
    <property type="entry name" value="Glutathione-S-Trfase_C-like"/>
</dbReference>
<dbReference type="Pfam" id="PF14497">
    <property type="entry name" value="GST_C_3"/>
    <property type="match status" value="1"/>
</dbReference>
<feature type="domain" description="GST N-terminal" evidence="3">
    <location>
        <begin position="4"/>
        <end position="84"/>
    </location>
</feature>
<organism evidence="5 6">
    <name type="scientific">Strongylocentrotus purpuratus</name>
    <name type="common">Purple sea urchin</name>
    <dbReference type="NCBI Taxonomy" id="7668"/>
    <lineage>
        <taxon>Eukaryota</taxon>
        <taxon>Metazoa</taxon>
        <taxon>Echinodermata</taxon>
        <taxon>Eleutherozoa</taxon>
        <taxon>Echinozoa</taxon>
        <taxon>Echinoidea</taxon>
        <taxon>Euechinoidea</taxon>
        <taxon>Echinacea</taxon>
        <taxon>Camarodonta</taxon>
        <taxon>Echinidea</taxon>
        <taxon>Strongylocentrotidae</taxon>
        <taxon>Strongylocentrotus</taxon>
    </lineage>
</organism>
<dbReference type="SFLD" id="SFLDG01205">
    <property type="entry name" value="AMPS.1"/>
    <property type="match status" value="1"/>
</dbReference>
<reference evidence="6" key="1">
    <citation type="submission" date="2015-02" db="EMBL/GenBank/DDBJ databases">
        <title>Genome sequencing for Strongylocentrotus purpuratus.</title>
        <authorList>
            <person name="Murali S."/>
            <person name="Liu Y."/>
            <person name="Vee V."/>
            <person name="English A."/>
            <person name="Wang M."/>
            <person name="Skinner E."/>
            <person name="Han Y."/>
            <person name="Muzny D.M."/>
            <person name="Worley K.C."/>
            <person name="Gibbs R.A."/>
        </authorList>
    </citation>
    <scope>NUCLEOTIDE SEQUENCE</scope>
</reference>
<dbReference type="InParanoid" id="A0A7M7PCY2"/>
<evidence type="ECO:0000259" key="3">
    <source>
        <dbReference type="PROSITE" id="PS50404"/>
    </source>
</evidence>
<dbReference type="GO" id="GO:0006749">
    <property type="term" value="P:glutathione metabolic process"/>
    <property type="evidence" value="ECO:0000318"/>
    <property type="project" value="GO_Central"/>
</dbReference>
<sequence length="226" mass="25854">MSTVKPRFTYFAGRGLGEVTRLALNAAKVEYDDIYLQSREEFLQLITDDKLLFKQVPLLEVDGQNLTGSEPVLRYVCNKYNFQAKSDEDQVKLEMLCMGARDMLKSGFSGAVFQKTREEQEAMLQGAVKQSKNRYFPVFEKVLGESKSGFLVGDSLTMADFMFFDGLSYVNEIPKIKPLLDDFPNLKAYIEHFSNQPGLKEYLSSPRRHPPPDNELVRVVKIVLDW</sequence>
<dbReference type="PANTHER" id="PTHR11571:SF230">
    <property type="entry name" value="GLUTATHIONE TRANSFERASE"/>
    <property type="match status" value="1"/>
</dbReference>
<accession>A0A7M7PCY2</accession>
<proteinExistence type="inferred from homology"/>
<dbReference type="PROSITE" id="PS50404">
    <property type="entry name" value="GST_NTER"/>
    <property type="match status" value="1"/>
</dbReference>
<dbReference type="SFLD" id="SFLDG00363">
    <property type="entry name" value="AMPS_(cytGST):_Alpha-__Mu-__Pi"/>
    <property type="match status" value="1"/>
</dbReference>
<evidence type="ECO:0000256" key="1">
    <source>
        <dbReference type="ARBA" id="ARBA00011055"/>
    </source>
</evidence>
<keyword evidence="2" id="KW-0808">Transferase</keyword>
<reference evidence="5" key="2">
    <citation type="submission" date="2021-01" db="UniProtKB">
        <authorList>
            <consortium name="EnsemblMetazoa"/>
        </authorList>
    </citation>
    <scope>IDENTIFICATION</scope>
</reference>
<dbReference type="GeneID" id="115927845"/>
<dbReference type="Gene3D" id="1.20.1050.10">
    <property type="match status" value="1"/>
</dbReference>
<dbReference type="PROSITE" id="PS50405">
    <property type="entry name" value="GST_CTER"/>
    <property type="match status" value="1"/>
</dbReference>
<evidence type="ECO:0008006" key="7">
    <source>
        <dbReference type="Google" id="ProtNLM"/>
    </source>
</evidence>
<name>A0A7M7PCY2_STRPU</name>
<dbReference type="Pfam" id="PF02798">
    <property type="entry name" value="GST_N"/>
    <property type="match status" value="1"/>
</dbReference>
<dbReference type="FunCoup" id="A0A7M7PCY2">
    <property type="interactions" value="158"/>
</dbReference>
<dbReference type="InterPro" id="IPR040079">
    <property type="entry name" value="Glutathione_S-Trfase"/>
</dbReference>
<evidence type="ECO:0000313" key="6">
    <source>
        <dbReference type="Proteomes" id="UP000007110"/>
    </source>
</evidence>
<dbReference type="Gene3D" id="3.40.30.10">
    <property type="entry name" value="Glutaredoxin"/>
    <property type="match status" value="1"/>
</dbReference>
<dbReference type="SUPFAM" id="SSF52833">
    <property type="entry name" value="Thioredoxin-like"/>
    <property type="match status" value="1"/>
</dbReference>
<evidence type="ECO:0000259" key="4">
    <source>
        <dbReference type="PROSITE" id="PS50405"/>
    </source>
</evidence>
<dbReference type="PANTHER" id="PTHR11571">
    <property type="entry name" value="GLUTATHIONE S-TRANSFERASE"/>
    <property type="match status" value="1"/>
</dbReference>
<feature type="domain" description="GST C-terminal" evidence="4">
    <location>
        <begin position="86"/>
        <end position="213"/>
    </location>
</feature>
<dbReference type="EnsemblMetazoa" id="XM_030994089">
    <property type="protein sequence ID" value="XP_030849949"/>
    <property type="gene ID" value="LOC115927845"/>
</dbReference>
<dbReference type="InterPro" id="IPR036282">
    <property type="entry name" value="Glutathione-S-Trfase_C_sf"/>
</dbReference>
<dbReference type="OMA" id="FETILMA"/>
<dbReference type="RefSeq" id="XP_030849949.1">
    <property type="nucleotide sequence ID" value="XM_030994089.1"/>
</dbReference>
<dbReference type="InterPro" id="IPR036249">
    <property type="entry name" value="Thioredoxin-like_sf"/>
</dbReference>
<dbReference type="SUPFAM" id="SSF47616">
    <property type="entry name" value="GST C-terminal domain-like"/>
    <property type="match status" value="1"/>
</dbReference>
<evidence type="ECO:0000256" key="2">
    <source>
        <dbReference type="ARBA" id="ARBA00022679"/>
    </source>
</evidence>
<protein>
    <recommendedName>
        <fullName evidence="7">Glutathione transferase</fullName>
    </recommendedName>
</protein>
<dbReference type="InterPro" id="IPR004046">
    <property type="entry name" value="GST_C"/>
</dbReference>
<dbReference type="OrthoDB" id="414243at2759"/>
<keyword evidence="6" id="KW-1185">Reference proteome</keyword>
<dbReference type="KEGG" id="spu:115927845"/>